<dbReference type="RefSeq" id="WP_418160736.1">
    <property type="nucleotide sequence ID" value="NZ_JBBLZC010000019.1"/>
</dbReference>
<comment type="caution">
    <text evidence="4">The sequence shown here is derived from an EMBL/GenBank/DDBJ whole genome shotgun (WGS) entry which is preliminary data.</text>
</comment>
<dbReference type="InterPro" id="IPR025877">
    <property type="entry name" value="MobA-like_NTP_Trfase"/>
</dbReference>
<dbReference type="Proteomes" id="UP001375743">
    <property type="component" value="Unassembled WGS sequence"/>
</dbReference>
<proteinExistence type="predicted"/>
<dbReference type="Gene3D" id="3.90.550.10">
    <property type="entry name" value="Spore Coat Polysaccharide Biosynthesis Protein SpsA, Chain A"/>
    <property type="match status" value="1"/>
</dbReference>
<keyword evidence="1" id="KW-0808">Transferase</keyword>
<reference evidence="4 5" key="1">
    <citation type="submission" date="2024-01" db="EMBL/GenBank/DDBJ databases">
        <title>Multi-omics insights into the function and evolution of sodium benzoate biodegradation pathways in Benzoatithermus flavus gen. nov., sp. nov. from hot spring.</title>
        <authorList>
            <person name="Hu C.-J."/>
            <person name="Li W.-J."/>
        </authorList>
    </citation>
    <scope>NUCLEOTIDE SEQUENCE [LARGE SCALE GENOMIC DNA]</scope>
    <source>
        <strain evidence="4 5">SYSU G07066</strain>
    </source>
</reference>
<protein>
    <submittedName>
        <fullName evidence="4">Nucleotidyltransferase family protein</fullName>
    </submittedName>
</protein>
<feature type="domain" description="MobA-like NTP transferase" evidence="3">
    <location>
        <begin position="10"/>
        <end position="150"/>
    </location>
</feature>
<dbReference type="EMBL" id="JBBLZC010000019">
    <property type="protein sequence ID" value="MEK0084890.1"/>
    <property type="molecule type" value="Genomic_DNA"/>
</dbReference>
<accession>A0ABU8XUL7</accession>
<dbReference type="InterPro" id="IPR029044">
    <property type="entry name" value="Nucleotide-diphossugar_trans"/>
</dbReference>
<keyword evidence="5" id="KW-1185">Reference proteome</keyword>
<evidence type="ECO:0000256" key="2">
    <source>
        <dbReference type="ARBA" id="ARBA00022842"/>
    </source>
</evidence>
<dbReference type="PANTHER" id="PTHR19136">
    <property type="entry name" value="MOLYBDENUM COFACTOR GUANYLYLTRANSFERASE"/>
    <property type="match status" value="1"/>
</dbReference>
<evidence type="ECO:0000313" key="4">
    <source>
        <dbReference type="EMBL" id="MEK0084890.1"/>
    </source>
</evidence>
<evidence type="ECO:0000256" key="1">
    <source>
        <dbReference type="ARBA" id="ARBA00022679"/>
    </source>
</evidence>
<gene>
    <name evidence="4" type="ORF">U1T56_17190</name>
</gene>
<organism evidence="4 5">
    <name type="scientific">Benzoatithermus flavus</name>
    <dbReference type="NCBI Taxonomy" id="3108223"/>
    <lineage>
        <taxon>Bacteria</taxon>
        <taxon>Pseudomonadati</taxon>
        <taxon>Pseudomonadota</taxon>
        <taxon>Alphaproteobacteria</taxon>
        <taxon>Geminicoccales</taxon>
        <taxon>Geminicoccaceae</taxon>
        <taxon>Benzoatithermus</taxon>
    </lineage>
</organism>
<dbReference type="Pfam" id="PF12804">
    <property type="entry name" value="NTP_transf_3"/>
    <property type="match status" value="1"/>
</dbReference>
<keyword evidence="2" id="KW-0460">Magnesium</keyword>
<evidence type="ECO:0000313" key="5">
    <source>
        <dbReference type="Proteomes" id="UP001375743"/>
    </source>
</evidence>
<dbReference type="PANTHER" id="PTHR19136:SF81">
    <property type="entry name" value="MOLYBDENUM COFACTOR GUANYLYLTRANSFERASE"/>
    <property type="match status" value="1"/>
</dbReference>
<dbReference type="SUPFAM" id="SSF53448">
    <property type="entry name" value="Nucleotide-diphospho-sugar transferases"/>
    <property type="match status" value="1"/>
</dbReference>
<name>A0ABU8XUL7_9PROT</name>
<evidence type="ECO:0000259" key="3">
    <source>
        <dbReference type="Pfam" id="PF12804"/>
    </source>
</evidence>
<sequence>MTAACRRTALVLAGSRRREADPVARCRGVPHKCLAPAGGVPLLERVLTALAASPHIGTVLVALDEPALRADLPTAQALEAEGRLRALQAAPGLGRSVLDALALAPTPLLVTTADHPLLTPAMLDAFLTQAETTGADIVAGFVAKRRVEACYPSTRRTWLVFRDGAWSGANLFALQSETARAGIAFWQAVEGERKRPWRLARRLGPAFLLAYACRLLTLDQALARAGRRLGIRLAAAKLPMAEAAIDVDKPEDLDLVERILAARTPASV</sequence>